<sequence length="156" mass="17021">MDDTFEDEDYFTGPTLRVCMAERAQESLGVVLPRRYLDLLAVRNGGLLRRRVCPTPFRTSWAGDHFEVQQLYGIGGDNGIDAETGSAYLIDEWDYPPIGVVLFGTPSGGHDTVMLDYSVCGPGGEPSVAYVDEDRVPRTVAGSFGAFLDLLRPAQG</sequence>
<comment type="caution">
    <text evidence="2">The sequence shown here is derived from an EMBL/GenBank/DDBJ whole genome shotgun (WGS) entry which is preliminary data.</text>
</comment>
<dbReference type="Pfam" id="PF09346">
    <property type="entry name" value="SMI1_KNR4"/>
    <property type="match status" value="1"/>
</dbReference>
<keyword evidence="3" id="KW-1185">Reference proteome</keyword>
<accession>A0AA41Q387</accession>
<proteinExistence type="predicted"/>
<dbReference type="Gene3D" id="3.40.1580.10">
    <property type="entry name" value="SMI1/KNR4-like"/>
    <property type="match status" value="1"/>
</dbReference>
<reference evidence="2" key="1">
    <citation type="submission" date="2022-01" db="EMBL/GenBank/DDBJ databases">
        <title>Genome-Based Taxonomic Classification of the Phylum Actinobacteria.</title>
        <authorList>
            <person name="Gao Y."/>
        </authorList>
    </citation>
    <scope>NUCLEOTIDE SEQUENCE</scope>
    <source>
        <strain evidence="2">KLBMP 8922</strain>
    </source>
</reference>
<dbReference type="AlphaFoldDB" id="A0AA41Q387"/>
<organism evidence="2 3">
    <name type="scientific">Yinghuangia soli</name>
    <dbReference type="NCBI Taxonomy" id="2908204"/>
    <lineage>
        <taxon>Bacteria</taxon>
        <taxon>Bacillati</taxon>
        <taxon>Actinomycetota</taxon>
        <taxon>Actinomycetes</taxon>
        <taxon>Kitasatosporales</taxon>
        <taxon>Streptomycetaceae</taxon>
        <taxon>Yinghuangia</taxon>
    </lineage>
</organism>
<dbReference type="RefSeq" id="WP_235055395.1">
    <property type="nucleotide sequence ID" value="NZ_JAKFHA010000018.1"/>
</dbReference>
<name>A0AA41Q387_9ACTN</name>
<dbReference type="SUPFAM" id="SSF160631">
    <property type="entry name" value="SMI1/KNR4-like"/>
    <property type="match status" value="1"/>
</dbReference>
<feature type="domain" description="Knr4/Smi1-like" evidence="1">
    <location>
        <begin position="23"/>
        <end position="149"/>
    </location>
</feature>
<protein>
    <submittedName>
        <fullName evidence="2">SMI1/KNR4 family protein</fullName>
    </submittedName>
</protein>
<dbReference type="EMBL" id="JAKFHA010000018">
    <property type="protein sequence ID" value="MCF2530733.1"/>
    <property type="molecule type" value="Genomic_DNA"/>
</dbReference>
<gene>
    <name evidence="2" type="ORF">LZ495_26435</name>
</gene>
<dbReference type="Proteomes" id="UP001165378">
    <property type="component" value="Unassembled WGS sequence"/>
</dbReference>
<evidence type="ECO:0000313" key="3">
    <source>
        <dbReference type="Proteomes" id="UP001165378"/>
    </source>
</evidence>
<dbReference type="InterPro" id="IPR037883">
    <property type="entry name" value="Knr4/Smi1-like_sf"/>
</dbReference>
<evidence type="ECO:0000313" key="2">
    <source>
        <dbReference type="EMBL" id="MCF2530733.1"/>
    </source>
</evidence>
<dbReference type="InterPro" id="IPR018958">
    <property type="entry name" value="Knr4/Smi1-like_dom"/>
</dbReference>
<evidence type="ECO:0000259" key="1">
    <source>
        <dbReference type="Pfam" id="PF09346"/>
    </source>
</evidence>